<dbReference type="Proteomes" id="UP001278571">
    <property type="component" value="Unassembled WGS sequence"/>
</dbReference>
<evidence type="ECO:0000313" key="3">
    <source>
        <dbReference type="EMBL" id="MDX2292980.1"/>
    </source>
</evidence>
<keyword evidence="2" id="KW-0472">Membrane</keyword>
<feature type="transmembrane region" description="Helical" evidence="2">
    <location>
        <begin position="401"/>
        <end position="421"/>
    </location>
</feature>
<accession>A0ABU4K5G5</accession>
<sequence length="448" mass="46885">MGAPGGGTDDELTVLRARVAALEATAAQGAPKREHHRVRSFFAALLIVVGCVLVPLGLVAAWTADLLGDTDRYVQTVEPLASDADVQAAVANRVTGAVMEHIDLPSLLEGVAPDQRPLVEKALGKLGGSLESALASFVHDRAQDVVASPAFETIWTDANRAVHTSLDRALTGDQDGAVKIEMDAVTIDLAPVIERVKERLVDSGLTVAANIPEVHTDFTVLRSDDIGKAKTGFALLQTLGVWLPVIAVLCVAGGVLLAVRRRRALVAGALGFAVAAIVLGIALTVFRTVYLNALPSSVSPAAAGSVYDTLIRFLRTSVRVFAVIGVLVALVAWLSGPSRPAVLVRGLWHAGIGASRSTADRAGMRLGPVGPFVRRFHTWIVWILVVAAALAFVLWSYPTGWVVVGLALALLFALAVTDFLADPEEPAAREAPRDGAAPPPGTGGARTP</sequence>
<evidence type="ECO:0000256" key="1">
    <source>
        <dbReference type="SAM" id="MobiDB-lite"/>
    </source>
</evidence>
<evidence type="ECO:0000313" key="4">
    <source>
        <dbReference type="Proteomes" id="UP001278571"/>
    </source>
</evidence>
<dbReference type="RefSeq" id="WP_319009432.1">
    <property type="nucleotide sequence ID" value="NZ_JAWJZF010000350.1"/>
</dbReference>
<feature type="transmembrane region" description="Helical" evidence="2">
    <location>
        <begin position="376"/>
        <end position="395"/>
    </location>
</feature>
<feature type="transmembrane region" description="Helical" evidence="2">
    <location>
        <begin position="310"/>
        <end position="335"/>
    </location>
</feature>
<protein>
    <recommendedName>
        <fullName evidence="5">Integral membrane protein</fullName>
    </recommendedName>
</protein>
<evidence type="ECO:0008006" key="5">
    <source>
        <dbReference type="Google" id="ProtNLM"/>
    </source>
</evidence>
<feature type="transmembrane region" description="Helical" evidence="2">
    <location>
        <begin position="239"/>
        <end position="259"/>
    </location>
</feature>
<gene>
    <name evidence="3" type="ORF">R2363_12445</name>
</gene>
<feature type="transmembrane region" description="Helical" evidence="2">
    <location>
        <begin position="41"/>
        <end position="64"/>
    </location>
</feature>
<keyword evidence="4" id="KW-1185">Reference proteome</keyword>
<keyword evidence="2" id="KW-1133">Transmembrane helix</keyword>
<name>A0ABU4K5G5_9ACTN</name>
<comment type="caution">
    <text evidence="3">The sequence shown here is derived from an EMBL/GenBank/DDBJ whole genome shotgun (WGS) entry which is preliminary data.</text>
</comment>
<evidence type="ECO:0000256" key="2">
    <source>
        <dbReference type="SAM" id="Phobius"/>
    </source>
</evidence>
<feature type="transmembrane region" description="Helical" evidence="2">
    <location>
        <begin position="266"/>
        <end position="290"/>
    </location>
</feature>
<proteinExistence type="predicted"/>
<reference evidence="3 4" key="1">
    <citation type="submission" date="2023-10" db="EMBL/GenBank/DDBJ databases">
        <authorList>
            <person name="Wang X.X."/>
        </authorList>
    </citation>
    <scope>NUCLEOTIDE SEQUENCE [LARGE SCALE GENOMIC DNA]</scope>
    <source>
        <strain evidence="3 4">NBRC 12816</strain>
    </source>
</reference>
<feature type="region of interest" description="Disordered" evidence="1">
    <location>
        <begin position="425"/>
        <end position="448"/>
    </location>
</feature>
<dbReference type="EMBL" id="JAWJZF010000350">
    <property type="protein sequence ID" value="MDX2292980.1"/>
    <property type="molecule type" value="Genomic_DNA"/>
</dbReference>
<organism evidence="3 4">
    <name type="scientific">Streptomyces roseolus</name>
    <dbReference type="NCBI Taxonomy" id="67358"/>
    <lineage>
        <taxon>Bacteria</taxon>
        <taxon>Bacillati</taxon>
        <taxon>Actinomycetota</taxon>
        <taxon>Actinomycetes</taxon>
        <taxon>Kitasatosporales</taxon>
        <taxon>Streptomycetaceae</taxon>
        <taxon>Streptomyces</taxon>
    </lineage>
</organism>
<keyword evidence="2" id="KW-0812">Transmembrane</keyword>